<dbReference type="AlphaFoldDB" id="A0A7X3SRX8"/>
<gene>
    <name evidence="3" type="ORF">GR328_25935</name>
</gene>
<dbReference type="PANTHER" id="PTHR42760:SF40">
    <property type="entry name" value="3-OXOACYL-[ACYL-CARRIER-PROTEIN] REDUCTASE, CHLOROPLASTIC"/>
    <property type="match status" value="1"/>
</dbReference>
<dbReference type="GO" id="GO:0030497">
    <property type="term" value="P:fatty acid elongation"/>
    <property type="evidence" value="ECO:0007669"/>
    <property type="project" value="TreeGrafter"/>
</dbReference>
<dbReference type="FunFam" id="3.40.50.720:FF:000173">
    <property type="entry name" value="3-oxoacyl-[acyl-carrier protein] reductase"/>
    <property type="match status" value="1"/>
</dbReference>
<name>A0A7X3SRX8_9HYPH</name>
<protein>
    <submittedName>
        <fullName evidence="3">SDR family oxidoreductase</fullName>
    </submittedName>
</protein>
<dbReference type="Proteomes" id="UP000436483">
    <property type="component" value="Unassembled WGS sequence"/>
</dbReference>
<evidence type="ECO:0000256" key="2">
    <source>
        <dbReference type="ARBA" id="ARBA00023002"/>
    </source>
</evidence>
<comment type="similarity">
    <text evidence="1">Belongs to the short-chain dehydrogenases/reductases (SDR) family.</text>
</comment>
<organism evidence="3 4">
    <name type="scientific">Microvirga makkahensis</name>
    <dbReference type="NCBI Taxonomy" id="1128670"/>
    <lineage>
        <taxon>Bacteria</taxon>
        <taxon>Pseudomonadati</taxon>
        <taxon>Pseudomonadota</taxon>
        <taxon>Alphaproteobacteria</taxon>
        <taxon>Hyphomicrobiales</taxon>
        <taxon>Methylobacteriaceae</taxon>
        <taxon>Microvirga</taxon>
    </lineage>
</organism>
<evidence type="ECO:0000313" key="3">
    <source>
        <dbReference type="EMBL" id="MXQ14823.1"/>
    </source>
</evidence>
<comment type="caution">
    <text evidence="3">The sequence shown here is derived from an EMBL/GenBank/DDBJ whole genome shotgun (WGS) entry which is preliminary data.</text>
</comment>
<dbReference type="InterPro" id="IPR036291">
    <property type="entry name" value="NAD(P)-bd_dom_sf"/>
</dbReference>
<dbReference type="InterPro" id="IPR002347">
    <property type="entry name" value="SDR_fam"/>
</dbReference>
<evidence type="ECO:0000256" key="1">
    <source>
        <dbReference type="ARBA" id="ARBA00006484"/>
    </source>
</evidence>
<evidence type="ECO:0000313" key="4">
    <source>
        <dbReference type="Proteomes" id="UP000436483"/>
    </source>
</evidence>
<dbReference type="Pfam" id="PF13561">
    <property type="entry name" value="adh_short_C2"/>
    <property type="match status" value="1"/>
</dbReference>
<dbReference type="PRINTS" id="PR00081">
    <property type="entry name" value="GDHRDH"/>
</dbReference>
<reference evidence="3 4" key="2">
    <citation type="submission" date="2020-01" db="EMBL/GenBank/DDBJ databases">
        <title>Microvirga sp. nov., an arsenate reduction bacterium isolated from Tibet hotspring sediments.</title>
        <authorList>
            <person name="Xian W.-D."/>
            <person name="Li W.-J."/>
        </authorList>
    </citation>
    <scope>NUCLEOTIDE SEQUENCE [LARGE SCALE GENOMIC DNA]</scope>
    <source>
        <strain evidence="3 4">KCTC 23863</strain>
    </source>
</reference>
<dbReference type="OrthoDB" id="9790146at2"/>
<dbReference type="EMBL" id="WURB01000050">
    <property type="protein sequence ID" value="MXQ14823.1"/>
    <property type="molecule type" value="Genomic_DNA"/>
</dbReference>
<sequence length="245" mass="26092">MSEHRSPTAIVTGAGAGIGRAIANRLAEDGFAIVVADRAQAPAEETVRRLQDKGYEARAAVLDITDPTATQSLIDSVENLHVLVNNAGIFTVIEFDKLTADDFRKMYEVNLIAMFTLSQQASRKMPEGGRIVNLCSRAAFGARHYAHYVASKAAVAGFTKAMALELGMKQITVNAVAPGIIQTDMLLERKDGLDEMRAAQPTGKLGIPEDIAHAVSFFADPRASYVTGQVLIVDGGRSVGGTAAF</sequence>
<reference evidence="3 4" key="1">
    <citation type="submission" date="2019-12" db="EMBL/GenBank/DDBJ databases">
        <authorList>
            <person name="Yuan C.-G."/>
        </authorList>
    </citation>
    <scope>NUCLEOTIDE SEQUENCE [LARGE SCALE GENOMIC DNA]</scope>
    <source>
        <strain evidence="3 4">KCTC 23863</strain>
    </source>
</reference>
<proteinExistence type="inferred from homology"/>
<dbReference type="Gene3D" id="3.40.50.720">
    <property type="entry name" value="NAD(P)-binding Rossmann-like Domain"/>
    <property type="match status" value="1"/>
</dbReference>
<keyword evidence="2" id="KW-0560">Oxidoreductase</keyword>
<dbReference type="GO" id="GO:0016616">
    <property type="term" value="F:oxidoreductase activity, acting on the CH-OH group of donors, NAD or NADP as acceptor"/>
    <property type="evidence" value="ECO:0007669"/>
    <property type="project" value="TreeGrafter"/>
</dbReference>
<dbReference type="RefSeq" id="WP_160888532.1">
    <property type="nucleotide sequence ID" value="NZ_WURB01000050.1"/>
</dbReference>
<dbReference type="SUPFAM" id="SSF51735">
    <property type="entry name" value="NAD(P)-binding Rossmann-fold domains"/>
    <property type="match status" value="1"/>
</dbReference>
<accession>A0A7X3SRX8</accession>
<dbReference type="PRINTS" id="PR00080">
    <property type="entry name" value="SDRFAMILY"/>
</dbReference>
<keyword evidence="4" id="KW-1185">Reference proteome</keyword>
<dbReference type="PANTHER" id="PTHR42760">
    <property type="entry name" value="SHORT-CHAIN DEHYDROGENASES/REDUCTASES FAMILY MEMBER"/>
    <property type="match status" value="1"/>
</dbReference>